<evidence type="ECO:0000313" key="2">
    <source>
        <dbReference type="Proteomes" id="UP000286235"/>
    </source>
</evidence>
<protein>
    <submittedName>
        <fullName evidence="1">Uncharacterized protein</fullName>
    </submittedName>
</protein>
<reference evidence="1 2" key="1">
    <citation type="submission" date="2013-12" db="EMBL/GenBank/DDBJ databases">
        <title>Genome and proteome characterization of Caldibacillus debilis GB1 derived from a cellulolytic aero-tolerant co-culture.</title>
        <authorList>
            <person name="Wushke S.T."/>
            <person name="Zhang X."/>
            <person name="Fristensky B."/>
            <person name="Wilkins J.A."/>
            <person name="Levin D.B."/>
            <person name="Sparling R."/>
        </authorList>
    </citation>
    <scope>NUCLEOTIDE SEQUENCE [LARGE SCALE GENOMIC DNA]</scope>
    <source>
        <strain evidence="1 2">GB1</strain>
    </source>
</reference>
<proteinExistence type="predicted"/>
<organism evidence="1 2">
    <name type="scientific">Caldibacillus debilis GB1</name>
    <dbReference type="NCBI Taxonomy" id="1339248"/>
    <lineage>
        <taxon>Bacteria</taxon>
        <taxon>Bacillati</taxon>
        <taxon>Bacillota</taxon>
        <taxon>Bacilli</taxon>
        <taxon>Bacillales</taxon>
        <taxon>Bacillaceae</taxon>
        <taxon>Caldibacillus</taxon>
    </lineage>
</organism>
<evidence type="ECO:0000313" key="1">
    <source>
        <dbReference type="EMBL" id="RKO60928.1"/>
    </source>
</evidence>
<name>A0A420VBQ5_9BACI</name>
<accession>A0A420VBQ5</accession>
<dbReference type="AlphaFoldDB" id="A0A420VBQ5"/>
<sequence length="85" mass="10070">MLDVFFQMLNEPVKMLDHPSRKAKGMLNVWLQMLDKKDRTLNVWQKLLDIAPRMLNDPAAKKMKMLDIPVRESMNVEKFLLDVEQ</sequence>
<gene>
    <name evidence="1" type="ORF">Cdeb_02089</name>
</gene>
<dbReference type="EMBL" id="AZRV01000048">
    <property type="protein sequence ID" value="RKO60928.1"/>
    <property type="molecule type" value="Genomic_DNA"/>
</dbReference>
<dbReference type="Proteomes" id="UP000286235">
    <property type="component" value="Unassembled WGS sequence"/>
</dbReference>
<comment type="caution">
    <text evidence="1">The sequence shown here is derived from an EMBL/GenBank/DDBJ whole genome shotgun (WGS) entry which is preliminary data.</text>
</comment>
<keyword evidence="2" id="KW-1185">Reference proteome</keyword>